<accession>A0A0U1NXS6</accession>
<dbReference type="EMBL" id="CVRB01000003">
    <property type="protein sequence ID" value="CRK82830.1"/>
    <property type="molecule type" value="Genomic_DNA"/>
</dbReference>
<dbReference type="AlphaFoldDB" id="A0A0U1NXS6"/>
<name>A0A0U1NXS6_9BACI</name>
<proteinExistence type="predicted"/>
<gene>
    <name evidence="1" type="ORF">BN000_02781</name>
</gene>
<evidence type="ECO:0000313" key="1">
    <source>
        <dbReference type="EMBL" id="CRK82830.1"/>
    </source>
</evidence>
<protein>
    <submittedName>
        <fullName evidence="1">Uncharacterized protein</fullName>
    </submittedName>
</protein>
<reference evidence="2" key="1">
    <citation type="submission" date="2015-05" db="EMBL/GenBank/DDBJ databases">
        <authorList>
            <person name="Urmite Genomes"/>
        </authorList>
    </citation>
    <scope>NUCLEOTIDE SEQUENCE [LARGE SCALE GENOMIC DNA]</scope>
    <source>
        <strain evidence="2">LF1</strain>
    </source>
</reference>
<dbReference type="RefSeq" id="WP_176699785.1">
    <property type="nucleotide sequence ID" value="NZ_CVRB01000003.1"/>
</dbReference>
<dbReference type="Proteomes" id="UP000199087">
    <property type="component" value="Unassembled WGS sequence"/>
</dbReference>
<sequence length="57" mass="6807">MQLVGIIKTLCAFEDTSPMTFFIYKEWFRALRLTINDRFYINNAVSVGETHYQRPFL</sequence>
<evidence type="ECO:0000313" key="2">
    <source>
        <dbReference type="Proteomes" id="UP000199087"/>
    </source>
</evidence>
<organism evidence="1 2">
    <name type="scientific">Neobacillus massiliamazoniensis</name>
    <dbReference type="NCBI Taxonomy" id="1499688"/>
    <lineage>
        <taxon>Bacteria</taxon>
        <taxon>Bacillati</taxon>
        <taxon>Bacillota</taxon>
        <taxon>Bacilli</taxon>
        <taxon>Bacillales</taxon>
        <taxon>Bacillaceae</taxon>
        <taxon>Neobacillus</taxon>
    </lineage>
</organism>
<keyword evidence="2" id="KW-1185">Reference proteome</keyword>